<keyword evidence="3 8" id="KW-0808">Transferase</keyword>
<organism evidence="11 12">
    <name type="scientific">Sphaerisporangium rufum</name>
    <dbReference type="NCBI Taxonomy" id="1381558"/>
    <lineage>
        <taxon>Bacteria</taxon>
        <taxon>Bacillati</taxon>
        <taxon>Actinomycetota</taxon>
        <taxon>Actinomycetes</taxon>
        <taxon>Streptosporangiales</taxon>
        <taxon>Streptosporangiaceae</taxon>
        <taxon>Sphaerisporangium</taxon>
    </lineage>
</organism>
<evidence type="ECO:0000256" key="9">
    <source>
        <dbReference type="NCBIfam" id="TIGR00152"/>
    </source>
</evidence>
<keyword evidence="2 8" id="KW-0963">Cytoplasm</keyword>
<dbReference type="HAMAP" id="MF_00376">
    <property type="entry name" value="Dephospho_CoA_kinase"/>
    <property type="match status" value="1"/>
</dbReference>
<sequence>MVGAGHAFLTPRPEIPSADPGTLAGGRRPVRPVAVRYPTGGRRIAAPAGAAPGRSRGHYPRGMVKIGLTGGIGSGKSEVARRLAGHGAVVIDADLIAREVVEPGTPGLAEVVATFGQEMLRADGTLDRERLGRVVFADPGELARLNAIVHPKVGARVAELQAAAPPGAVVVYDVPLLAENGLAPMYDIVVVVDAAEDVRLARLVERRGMSEQDALARIRAQATREERLAVADVVIPNDGSPAELDARVGELWATLRARADAQGPR</sequence>
<dbReference type="AlphaFoldDB" id="A0A919V459"/>
<dbReference type="NCBIfam" id="TIGR00152">
    <property type="entry name" value="dephospho-CoA kinase"/>
    <property type="match status" value="1"/>
</dbReference>
<keyword evidence="5 8" id="KW-0418">Kinase</keyword>
<dbReference type="SUPFAM" id="SSF52540">
    <property type="entry name" value="P-loop containing nucleoside triphosphate hydrolases"/>
    <property type="match status" value="1"/>
</dbReference>
<dbReference type="PROSITE" id="PS51219">
    <property type="entry name" value="DPCK"/>
    <property type="match status" value="1"/>
</dbReference>
<dbReference type="GO" id="GO:0015937">
    <property type="term" value="P:coenzyme A biosynthetic process"/>
    <property type="evidence" value="ECO:0007669"/>
    <property type="project" value="UniProtKB-UniRule"/>
</dbReference>
<dbReference type="EMBL" id="BOOU01000030">
    <property type="protein sequence ID" value="GII76935.1"/>
    <property type="molecule type" value="Genomic_DNA"/>
</dbReference>
<protein>
    <recommendedName>
        <fullName evidence="8 9">Dephospho-CoA kinase</fullName>
        <ecNumber evidence="8 9">2.7.1.24</ecNumber>
    </recommendedName>
    <alternativeName>
        <fullName evidence="8">Dephosphocoenzyme A kinase</fullName>
    </alternativeName>
</protein>
<dbReference type="InterPro" id="IPR027417">
    <property type="entry name" value="P-loop_NTPase"/>
</dbReference>
<dbReference type="FunFam" id="3.40.50.300:FF:000991">
    <property type="entry name" value="Dephospho-CoA kinase"/>
    <property type="match status" value="1"/>
</dbReference>
<evidence type="ECO:0000256" key="2">
    <source>
        <dbReference type="ARBA" id="ARBA00022490"/>
    </source>
</evidence>
<dbReference type="InterPro" id="IPR001977">
    <property type="entry name" value="Depp_CoAkinase"/>
</dbReference>
<comment type="caution">
    <text evidence="11">The sequence shown here is derived from an EMBL/GenBank/DDBJ whole genome shotgun (WGS) entry which is preliminary data.</text>
</comment>
<keyword evidence="6 8" id="KW-0067">ATP-binding</keyword>
<dbReference type="EC" id="2.7.1.24" evidence="8 9"/>
<keyword evidence="7 8" id="KW-0173">Coenzyme A biosynthesis</keyword>
<dbReference type="GO" id="GO:0005524">
    <property type="term" value="F:ATP binding"/>
    <property type="evidence" value="ECO:0007669"/>
    <property type="project" value="UniProtKB-UniRule"/>
</dbReference>
<evidence type="ECO:0000256" key="10">
    <source>
        <dbReference type="SAM" id="MobiDB-lite"/>
    </source>
</evidence>
<accession>A0A919V459</accession>
<feature type="binding site" evidence="8">
    <location>
        <begin position="73"/>
        <end position="78"/>
    </location>
    <ligand>
        <name>ATP</name>
        <dbReference type="ChEBI" id="CHEBI:30616"/>
    </ligand>
</feature>
<name>A0A919V459_9ACTN</name>
<dbReference type="CDD" id="cd02022">
    <property type="entry name" value="DPCK"/>
    <property type="match status" value="1"/>
</dbReference>
<evidence type="ECO:0000256" key="7">
    <source>
        <dbReference type="ARBA" id="ARBA00022993"/>
    </source>
</evidence>
<comment type="subcellular location">
    <subcellularLocation>
        <location evidence="8">Cytoplasm</location>
    </subcellularLocation>
</comment>
<gene>
    <name evidence="8" type="primary">coaE</name>
    <name evidence="11" type="ORF">Sru01_19170</name>
</gene>
<evidence type="ECO:0000256" key="6">
    <source>
        <dbReference type="ARBA" id="ARBA00022840"/>
    </source>
</evidence>
<comment type="catalytic activity">
    <reaction evidence="8">
        <text>3'-dephospho-CoA + ATP = ADP + CoA + H(+)</text>
        <dbReference type="Rhea" id="RHEA:18245"/>
        <dbReference type="ChEBI" id="CHEBI:15378"/>
        <dbReference type="ChEBI" id="CHEBI:30616"/>
        <dbReference type="ChEBI" id="CHEBI:57287"/>
        <dbReference type="ChEBI" id="CHEBI:57328"/>
        <dbReference type="ChEBI" id="CHEBI:456216"/>
        <dbReference type="EC" id="2.7.1.24"/>
    </reaction>
</comment>
<keyword evidence="12" id="KW-1185">Reference proteome</keyword>
<proteinExistence type="inferred from homology"/>
<evidence type="ECO:0000256" key="1">
    <source>
        <dbReference type="ARBA" id="ARBA00009018"/>
    </source>
</evidence>
<comment type="similarity">
    <text evidence="1 8">Belongs to the CoaE family.</text>
</comment>
<keyword evidence="4 8" id="KW-0547">Nucleotide-binding</keyword>
<reference evidence="11" key="1">
    <citation type="submission" date="2021-01" db="EMBL/GenBank/DDBJ databases">
        <title>Whole genome shotgun sequence of Sphaerisporangium rufum NBRC 109079.</title>
        <authorList>
            <person name="Komaki H."/>
            <person name="Tamura T."/>
        </authorList>
    </citation>
    <scope>NUCLEOTIDE SEQUENCE</scope>
    <source>
        <strain evidence="11">NBRC 109079</strain>
    </source>
</reference>
<dbReference type="PANTHER" id="PTHR10695:SF46">
    <property type="entry name" value="BIFUNCTIONAL COENZYME A SYNTHASE-RELATED"/>
    <property type="match status" value="1"/>
</dbReference>
<dbReference type="GO" id="GO:0004140">
    <property type="term" value="F:dephospho-CoA kinase activity"/>
    <property type="evidence" value="ECO:0007669"/>
    <property type="project" value="UniProtKB-UniRule"/>
</dbReference>
<comment type="function">
    <text evidence="8">Catalyzes the phosphorylation of the 3'-hydroxyl group of dephosphocoenzyme A to form coenzyme A.</text>
</comment>
<dbReference type="NCBIfam" id="NF002879">
    <property type="entry name" value="PRK03333.1"/>
    <property type="match status" value="1"/>
</dbReference>
<dbReference type="Proteomes" id="UP000655287">
    <property type="component" value="Unassembled WGS sequence"/>
</dbReference>
<evidence type="ECO:0000313" key="11">
    <source>
        <dbReference type="EMBL" id="GII76935.1"/>
    </source>
</evidence>
<dbReference type="Gene3D" id="3.40.50.300">
    <property type="entry name" value="P-loop containing nucleotide triphosphate hydrolases"/>
    <property type="match status" value="1"/>
</dbReference>
<comment type="pathway">
    <text evidence="8">Cofactor biosynthesis; coenzyme A biosynthesis; CoA from (R)-pantothenate: step 5/5.</text>
</comment>
<evidence type="ECO:0000256" key="5">
    <source>
        <dbReference type="ARBA" id="ARBA00022777"/>
    </source>
</evidence>
<dbReference type="PANTHER" id="PTHR10695">
    <property type="entry name" value="DEPHOSPHO-COA KINASE-RELATED"/>
    <property type="match status" value="1"/>
</dbReference>
<dbReference type="GO" id="GO:0005737">
    <property type="term" value="C:cytoplasm"/>
    <property type="evidence" value="ECO:0007669"/>
    <property type="project" value="UniProtKB-SubCell"/>
</dbReference>
<evidence type="ECO:0000256" key="4">
    <source>
        <dbReference type="ARBA" id="ARBA00022741"/>
    </source>
</evidence>
<feature type="region of interest" description="Disordered" evidence="10">
    <location>
        <begin position="1"/>
        <end position="28"/>
    </location>
</feature>
<evidence type="ECO:0000313" key="12">
    <source>
        <dbReference type="Proteomes" id="UP000655287"/>
    </source>
</evidence>
<evidence type="ECO:0000256" key="8">
    <source>
        <dbReference type="HAMAP-Rule" id="MF_00376"/>
    </source>
</evidence>
<dbReference type="Pfam" id="PF01121">
    <property type="entry name" value="CoaE"/>
    <property type="match status" value="1"/>
</dbReference>
<evidence type="ECO:0000256" key="3">
    <source>
        <dbReference type="ARBA" id="ARBA00022679"/>
    </source>
</evidence>